<keyword evidence="7 9" id="KW-0811">Translocation</keyword>
<sequence length="278" mass="30358">MKIKKLLPMPIILLLFSLFILLNNYRNEGEFIIKDIDLKGGTLITIETSAPLELDEIERILSKKFGSVIVSGLKSLTGYGATIQVGSEVKAKDVIQELEKMGIEIKGYSVETVGPALGEAFWDQIVKVLIGGFVFMGIMVFLIYRSTVPSFAIVLTSIANIITTIALANFVGLKISFPGFAALLMVLSYTVDTNIVLTTKCLRGGKKNFEKTYKAAVSTAFKIIIAVVAAMSIMLIIPTSRVIVDIAAILIIGLLNDLVYTWILNASILEIYIEGVKK</sequence>
<dbReference type="EMBL" id="QMQV01000085">
    <property type="protein sequence ID" value="RLE48233.1"/>
    <property type="molecule type" value="Genomic_DNA"/>
</dbReference>
<keyword evidence="6 9" id="KW-1133">Transmembrane helix</keyword>
<evidence type="ECO:0000256" key="9">
    <source>
        <dbReference type="HAMAP-Rule" id="MF_01464"/>
    </source>
</evidence>
<accession>A0A497ELM5</accession>
<evidence type="ECO:0000256" key="1">
    <source>
        <dbReference type="ARBA" id="ARBA00004651"/>
    </source>
</evidence>
<keyword evidence="3 9" id="KW-1003">Cell membrane</keyword>
<organism evidence="11 12">
    <name type="scientific">Thermoproteota archaeon</name>
    <dbReference type="NCBI Taxonomy" id="2056631"/>
    <lineage>
        <taxon>Archaea</taxon>
        <taxon>Thermoproteota</taxon>
    </lineage>
</organism>
<dbReference type="SUPFAM" id="SSF82866">
    <property type="entry name" value="Multidrug efflux transporter AcrB transmembrane domain"/>
    <property type="match status" value="1"/>
</dbReference>
<feature type="transmembrane region" description="Helical" evidence="9">
    <location>
        <begin position="219"/>
        <end position="237"/>
    </location>
</feature>
<gene>
    <name evidence="9" type="primary">secF</name>
    <name evidence="11" type="ORF">DRJ31_07635</name>
</gene>
<evidence type="ECO:0000256" key="5">
    <source>
        <dbReference type="ARBA" id="ARBA00022927"/>
    </source>
</evidence>
<comment type="similarity">
    <text evidence="9">Belongs to the SecD/SecF family. SecF subfamily.</text>
</comment>
<dbReference type="Proteomes" id="UP000278475">
    <property type="component" value="Unassembled WGS sequence"/>
</dbReference>
<comment type="function">
    <text evidence="9">Involved in protein export.</text>
</comment>
<comment type="caution">
    <text evidence="9">Lacks conserved residue(s) required for the propagation of feature annotation.</text>
</comment>
<evidence type="ECO:0000256" key="8">
    <source>
        <dbReference type="ARBA" id="ARBA00023136"/>
    </source>
</evidence>
<feature type="transmembrane region" description="Helical" evidence="9">
    <location>
        <begin position="151"/>
        <end position="171"/>
    </location>
</feature>
<dbReference type="Gene3D" id="1.20.1640.10">
    <property type="entry name" value="Multidrug efflux transporter AcrB transmembrane domain"/>
    <property type="match status" value="1"/>
</dbReference>
<evidence type="ECO:0000313" key="12">
    <source>
        <dbReference type="Proteomes" id="UP000278475"/>
    </source>
</evidence>
<dbReference type="GO" id="GO:0006605">
    <property type="term" value="P:protein targeting"/>
    <property type="evidence" value="ECO:0007669"/>
    <property type="project" value="UniProtKB-UniRule"/>
</dbReference>
<proteinExistence type="inferred from homology"/>
<feature type="domain" description="Protein export membrane protein SecD/SecF C-terminal" evidence="10">
    <location>
        <begin position="95"/>
        <end position="272"/>
    </location>
</feature>
<keyword evidence="5 9" id="KW-0653">Protein transport</keyword>
<keyword evidence="4 9" id="KW-0812">Transmembrane</keyword>
<dbReference type="InterPro" id="IPR024921">
    <property type="entry name" value="SecF_arc"/>
</dbReference>
<comment type="subcellular location">
    <subcellularLocation>
        <location evidence="1 9">Cell membrane</location>
        <topology evidence="1 9">Multi-pass membrane protein</topology>
    </subcellularLocation>
</comment>
<evidence type="ECO:0000259" key="10">
    <source>
        <dbReference type="Pfam" id="PF02355"/>
    </source>
</evidence>
<keyword evidence="8 9" id="KW-0472">Membrane</keyword>
<dbReference type="HAMAP" id="MF_01464_A">
    <property type="entry name" value="SecF_A"/>
    <property type="match status" value="1"/>
</dbReference>
<feature type="transmembrane region" description="Helical" evidence="9">
    <location>
        <begin position="125"/>
        <end position="144"/>
    </location>
</feature>
<dbReference type="InterPro" id="IPR022813">
    <property type="entry name" value="SecD/SecF_arch_bac"/>
</dbReference>
<evidence type="ECO:0000256" key="6">
    <source>
        <dbReference type="ARBA" id="ARBA00022989"/>
    </source>
</evidence>
<dbReference type="AlphaFoldDB" id="A0A497ELM5"/>
<comment type="subunit">
    <text evidence="9">Part of the protein translocation apparatus. Forms a complex with SecD.</text>
</comment>
<dbReference type="InterPro" id="IPR048634">
    <property type="entry name" value="SecD_SecF_C"/>
</dbReference>
<comment type="caution">
    <text evidence="11">The sequence shown here is derived from an EMBL/GenBank/DDBJ whole genome shotgun (WGS) entry which is preliminary data.</text>
</comment>
<evidence type="ECO:0000256" key="4">
    <source>
        <dbReference type="ARBA" id="ARBA00022692"/>
    </source>
</evidence>
<dbReference type="GO" id="GO:0065002">
    <property type="term" value="P:intracellular protein transmembrane transport"/>
    <property type="evidence" value="ECO:0007669"/>
    <property type="project" value="UniProtKB-UniRule"/>
</dbReference>
<protein>
    <recommendedName>
        <fullName evidence="9">Protein-export membrane protein SecF</fullName>
    </recommendedName>
</protein>
<evidence type="ECO:0000256" key="7">
    <source>
        <dbReference type="ARBA" id="ARBA00023010"/>
    </source>
</evidence>
<evidence type="ECO:0000256" key="2">
    <source>
        <dbReference type="ARBA" id="ARBA00022448"/>
    </source>
</evidence>
<reference evidence="11 12" key="1">
    <citation type="submission" date="2018-06" db="EMBL/GenBank/DDBJ databases">
        <title>Extensive metabolic versatility and redundancy in microbially diverse, dynamic hydrothermal sediments.</title>
        <authorList>
            <person name="Dombrowski N."/>
            <person name="Teske A."/>
            <person name="Baker B.J."/>
        </authorList>
    </citation>
    <scope>NUCLEOTIDE SEQUENCE [LARGE SCALE GENOMIC DNA]</scope>
    <source>
        <strain evidence="11">B66_G16</strain>
    </source>
</reference>
<evidence type="ECO:0000313" key="11">
    <source>
        <dbReference type="EMBL" id="RLE48233.1"/>
    </source>
</evidence>
<evidence type="ECO:0000256" key="3">
    <source>
        <dbReference type="ARBA" id="ARBA00022475"/>
    </source>
</evidence>
<dbReference type="PANTHER" id="PTHR30081">
    <property type="entry name" value="PROTEIN-EXPORT MEMBRANE PROTEIN SEC"/>
    <property type="match status" value="1"/>
</dbReference>
<dbReference type="GO" id="GO:0005886">
    <property type="term" value="C:plasma membrane"/>
    <property type="evidence" value="ECO:0007669"/>
    <property type="project" value="UniProtKB-SubCell"/>
</dbReference>
<keyword evidence="2 9" id="KW-0813">Transport</keyword>
<feature type="transmembrane region" description="Helical" evidence="9">
    <location>
        <begin position="243"/>
        <end position="263"/>
    </location>
</feature>
<dbReference type="Pfam" id="PF02355">
    <property type="entry name" value="SecD_SecF_C"/>
    <property type="match status" value="1"/>
</dbReference>
<name>A0A497ELM5_9CREN</name>
<dbReference type="PANTHER" id="PTHR30081:SF8">
    <property type="entry name" value="PROTEIN TRANSLOCASE SUBUNIT SECF"/>
    <property type="match status" value="1"/>
</dbReference>